<dbReference type="InterPro" id="IPR003617">
    <property type="entry name" value="TFIIS/CRSP70_N_sub"/>
</dbReference>
<name>A0A1B6JAY3_9HEMI</name>
<reference evidence="7" key="1">
    <citation type="submission" date="2015-11" db="EMBL/GenBank/DDBJ databases">
        <title>De novo transcriptome assembly of four potential Pierce s Disease insect vectors from Arizona vineyards.</title>
        <authorList>
            <person name="Tassone E.E."/>
        </authorList>
    </citation>
    <scope>NUCLEOTIDE SEQUENCE</scope>
</reference>
<dbReference type="PANTHER" id="PTHR15141">
    <property type="entry name" value="TRANSCRIPTION ELONGATION FACTOR B POLYPEPTIDE 3"/>
    <property type="match status" value="1"/>
</dbReference>
<protein>
    <recommendedName>
        <fullName evidence="6">TFIIS N-terminal domain-containing protein</fullName>
    </recommendedName>
</protein>
<evidence type="ECO:0000313" key="7">
    <source>
        <dbReference type="EMBL" id="JAS96406.1"/>
    </source>
</evidence>
<dbReference type="Pfam" id="PF08711">
    <property type="entry name" value="Med26"/>
    <property type="match status" value="1"/>
</dbReference>
<dbReference type="GO" id="GO:0070449">
    <property type="term" value="C:elongin complex"/>
    <property type="evidence" value="ECO:0007669"/>
    <property type="project" value="InterPro"/>
</dbReference>
<feature type="compositionally biased region" description="Basic and acidic residues" evidence="5">
    <location>
        <begin position="136"/>
        <end position="168"/>
    </location>
</feature>
<feature type="compositionally biased region" description="Basic and acidic residues" evidence="5">
    <location>
        <begin position="241"/>
        <end position="261"/>
    </location>
</feature>
<feature type="domain" description="TFIIS N-terminal" evidence="6">
    <location>
        <begin position="8"/>
        <end position="81"/>
    </location>
</feature>
<feature type="compositionally biased region" description="Low complexity" evidence="5">
    <location>
        <begin position="837"/>
        <end position="848"/>
    </location>
</feature>
<feature type="region of interest" description="Disordered" evidence="5">
    <location>
        <begin position="80"/>
        <end position="605"/>
    </location>
</feature>
<gene>
    <name evidence="7" type="ORF">g.38904</name>
</gene>
<dbReference type="InterPro" id="IPR010684">
    <property type="entry name" value="RNA_pol_II_trans_fac_SIII_A"/>
</dbReference>
<comment type="subcellular location">
    <subcellularLocation>
        <location evidence="1 3">Nucleus</location>
    </subcellularLocation>
</comment>
<dbReference type="EMBL" id="GECU01011300">
    <property type="protein sequence ID" value="JAS96406.1"/>
    <property type="molecule type" value="Transcribed_RNA"/>
</dbReference>
<evidence type="ECO:0000259" key="6">
    <source>
        <dbReference type="PROSITE" id="PS51319"/>
    </source>
</evidence>
<evidence type="ECO:0000256" key="2">
    <source>
        <dbReference type="ARBA" id="ARBA00023242"/>
    </source>
</evidence>
<dbReference type="InterPro" id="IPR017923">
    <property type="entry name" value="TFIIS_N"/>
</dbReference>
<dbReference type="PANTHER" id="PTHR15141:SF76">
    <property type="entry name" value="TRANSCRIPTION ELONGATION FACTOR B POLYPEPTIDE 3"/>
    <property type="match status" value="1"/>
</dbReference>
<evidence type="ECO:0000256" key="3">
    <source>
        <dbReference type="PROSITE-ProRule" id="PRU00649"/>
    </source>
</evidence>
<dbReference type="Pfam" id="PF06881">
    <property type="entry name" value="Elongin_A"/>
    <property type="match status" value="1"/>
</dbReference>
<organism evidence="7">
    <name type="scientific">Homalodisca liturata</name>
    <dbReference type="NCBI Taxonomy" id="320908"/>
    <lineage>
        <taxon>Eukaryota</taxon>
        <taxon>Metazoa</taxon>
        <taxon>Ecdysozoa</taxon>
        <taxon>Arthropoda</taxon>
        <taxon>Hexapoda</taxon>
        <taxon>Insecta</taxon>
        <taxon>Pterygota</taxon>
        <taxon>Neoptera</taxon>
        <taxon>Paraneoptera</taxon>
        <taxon>Hemiptera</taxon>
        <taxon>Auchenorrhyncha</taxon>
        <taxon>Membracoidea</taxon>
        <taxon>Cicadellidae</taxon>
        <taxon>Cicadellinae</taxon>
        <taxon>Proconiini</taxon>
        <taxon>Homalodisca</taxon>
    </lineage>
</organism>
<dbReference type="PROSITE" id="PS51319">
    <property type="entry name" value="TFIIS_N"/>
    <property type="match status" value="1"/>
</dbReference>
<dbReference type="Gene3D" id="1.20.930.10">
    <property type="entry name" value="Conserved domain common to transcription factors TFIIS, elongin A, CRSP70"/>
    <property type="match status" value="1"/>
</dbReference>
<sequence length="893" mass="99834">MSDKSILDQIKHYQRDIIKSPDDSKRMLRCIERLTVLPVTIGHLQETGVGRSVNELRKCGGEVGAAASALVAKWKNMVVKEEENEEEESASESDAETNESKDHHSPPRGVDIDKKLKPVSNNEDYKKIVSSQSSNKKHESSRSDSRSSRSSDHRTSIKSDHKSHRSDSVKSSGSASDSKHSSSHKSKIEYDSRSHKKPHSSHKSESEVNGKVTKEKSHSKEKTDNVKHSKSSSVSSCSDSKNVDTKLKYSKDKHRTEDHSSRNTSSNSIPSTSKKYDLKKIDSDTSDDENVYKPSNKKRKKSDSEEEEKYSSKYSKKPFNNEFLKKRKHDSSEESVESDSDEDLHVNGGSVKLDSHNSESEMSNRSAEDNPSDNEVNDDKSSSQGTDHERSPSERNSDSGGSEEVSEPEEYVPVKIKREKESPPKYSKSSESEKRKSSSGKNSHSSSNVKNYSPSSLVIKKEKDFEDVKIKKEKIDKDNVKPQKQKEEKTSSDKRSHKSSSSHSGSSSKNDSKTDKKAKVKIEKKEDGSIDCESGASFGDALLGLSETKKKPVKRKPTTPSQERSPKPVDRSLSKPKTSSRSDYRPSSSSSSSSKSLVKEPTSVCQQPDLLSKNIKLEPLDVDLKSTLPEITPHYKPLPHYSPPSSPVTKRSKLWSEEEALSTIMATKNQRTKVYSGNKTGYTKVPSLFDLCIQVLRDNIEALEYTGGVPYDLLKPVLDRATADQLYQLEHYNSYLIGDTDGLWEFHCNKDFRGKKPDEYETWRELYLRLLDEREKKLEALKANISQSMAKSTPIRQTKLAYVDSVVKPPRNVARKQMKFGTQKAVKHELVSKAMVGAAGASSSSPAPDVVPVPSPGPSRSRSDFPIPNFIKKKKAPLMAKALQLIKGNRFKR</sequence>
<evidence type="ECO:0000256" key="5">
    <source>
        <dbReference type="SAM" id="MobiDB-lite"/>
    </source>
</evidence>
<dbReference type="InterPro" id="IPR051870">
    <property type="entry name" value="Elongin-A_domain"/>
</dbReference>
<feature type="compositionally biased region" description="Basic and acidic residues" evidence="5">
    <location>
        <begin position="416"/>
        <end position="436"/>
    </location>
</feature>
<keyword evidence="2 3" id="KW-0539">Nucleus</keyword>
<feature type="compositionally biased region" description="Basic and acidic residues" evidence="5">
    <location>
        <begin position="377"/>
        <end position="397"/>
    </location>
</feature>
<feature type="region of interest" description="Disordered" evidence="5">
    <location>
        <begin position="837"/>
        <end position="867"/>
    </location>
</feature>
<feature type="coiled-coil region" evidence="4">
    <location>
        <begin position="764"/>
        <end position="791"/>
    </location>
</feature>
<feature type="compositionally biased region" description="Basic and acidic residues" evidence="5">
    <location>
        <begin position="564"/>
        <end position="573"/>
    </location>
</feature>
<feature type="compositionally biased region" description="Low complexity" evidence="5">
    <location>
        <begin position="262"/>
        <end position="273"/>
    </location>
</feature>
<dbReference type="AlphaFoldDB" id="A0A1B6JAY3"/>
<feature type="compositionally biased region" description="Acidic residues" evidence="5">
    <location>
        <begin position="82"/>
        <end position="97"/>
    </location>
</feature>
<feature type="compositionally biased region" description="Basic and acidic residues" evidence="5">
    <location>
        <begin position="510"/>
        <end position="528"/>
    </location>
</feature>
<feature type="compositionally biased region" description="Basic and acidic residues" evidence="5">
    <location>
        <begin position="459"/>
        <end position="494"/>
    </location>
</feature>
<evidence type="ECO:0000256" key="1">
    <source>
        <dbReference type="ARBA" id="ARBA00004123"/>
    </source>
</evidence>
<feature type="compositionally biased region" description="Basic and acidic residues" evidence="5">
    <location>
        <begin position="98"/>
        <end position="116"/>
    </location>
</feature>
<feature type="compositionally biased region" description="Low complexity" evidence="5">
    <location>
        <begin position="439"/>
        <end position="458"/>
    </location>
</feature>
<dbReference type="InterPro" id="IPR035441">
    <property type="entry name" value="TFIIS/LEDGF_dom_sf"/>
</dbReference>
<accession>A0A1B6JAY3</accession>
<feature type="compositionally biased region" description="Low complexity" evidence="5">
    <location>
        <begin position="231"/>
        <end position="240"/>
    </location>
</feature>
<dbReference type="SMART" id="SM00509">
    <property type="entry name" value="TFS2N"/>
    <property type="match status" value="1"/>
</dbReference>
<dbReference type="GO" id="GO:0006368">
    <property type="term" value="P:transcription elongation by RNA polymerase II"/>
    <property type="evidence" value="ECO:0007669"/>
    <property type="project" value="InterPro"/>
</dbReference>
<proteinExistence type="predicted"/>
<keyword evidence="4" id="KW-0175">Coiled coil</keyword>
<dbReference type="SUPFAM" id="SSF47676">
    <property type="entry name" value="Conserved domain common to transcription factors TFIIS, elongin A, CRSP70"/>
    <property type="match status" value="1"/>
</dbReference>
<dbReference type="Gene3D" id="6.10.250.3180">
    <property type="match status" value="1"/>
</dbReference>
<feature type="compositionally biased region" description="Acidic residues" evidence="5">
    <location>
        <begin position="333"/>
        <end position="342"/>
    </location>
</feature>
<feature type="compositionally biased region" description="Low complexity" evidence="5">
    <location>
        <begin position="579"/>
        <end position="596"/>
    </location>
</feature>
<feature type="compositionally biased region" description="Basic and acidic residues" evidence="5">
    <location>
        <begin position="274"/>
        <end position="283"/>
    </location>
</feature>
<feature type="compositionally biased region" description="Basic and acidic residues" evidence="5">
    <location>
        <begin position="202"/>
        <end position="227"/>
    </location>
</feature>
<evidence type="ECO:0000256" key="4">
    <source>
        <dbReference type="SAM" id="Coils"/>
    </source>
</evidence>